<sequence length="190" mass="20336">MPDEPPLTPKERKVHDQGLVSVLAQLHDELDAAVLAAYGWADLAPALVGRPGGTTPWPDKPAEQAAAEEDLLTRLVALNRERAAEEARGRVAWLRPDFQNPTGAGTEQAAAEIAVAAVEPAAAAKAPWPKTLPAQFQAVRAMLADQPAPADAEHIARQFKRARTKQVAELLETLEALGQVQQPEPGRYAA</sequence>
<comment type="caution">
    <text evidence="1">The sequence shown here is derived from an EMBL/GenBank/DDBJ whole genome shotgun (WGS) entry which is preliminary data.</text>
</comment>
<protein>
    <submittedName>
        <fullName evidence="1">Uncharacterized protein</fullName>
    </submittedName>
</protein>
<evidence type="ECO:0000313" key="2">
    <source>
        <dbReference type="Proteomes" id="UP000748752"/>
    </source>
</evidence>
<dbReference type="Proteomes" id="UP000748752">
    <property type="component" value="Unassembled WGS sequence"/>
</dbReference>
<reference evidence="1 2" key="1">
    <citation type="journal article" date="2020" name="Microorganisms">
        <title>Osmotic Adaptation and Compatible Solute Biosynthesis of Phototrophic Bacteria as Revealed from Genome Analyses.</title>
        <authorList>
            <person name="Imhoff J.F."/>
            <person name="Rahn T."/>
            <person name="Kunzel S."/>
            <person name="Keller A."/>
            <person name="Neulinger S.C."/>
        </authorList>
    </citation>
    <scope>NUCLEOTIDE SEQUENCE [LARGE SCALE GENOMIC DNA]</scope>
    <source>
        <strain evidence="1 2">DSM 6210</strain>
    </source>
</reference>
<keyword evidence="2" id="KW-1185">Reference proteome</keyword>
<proteinExistence type="predicted"/>
<dbReference type="EMBL" id="NRRV01000028">
    <property type="protein sequence ID" value="MBK1631586.1"/>
    <property type="molecule type" value="Genomic_DNA"/>
</dbReference>
<gene>
    <name evidence="1" type="ORF">CKO31_12695</name>
</gene>
<name>A0ABS1CJR1_9GAMM</name>
<evidence type="ECO:0000313" key="1">
    <source>
        <dbReference type="EMBL" id="MBK1631586.1"/>
    </source>
</evidence>
<organism evidence="1 2">
    <name type="scientific">Thiohalocapsa halophila</name>
    <dbReference type="NCBI Taxonomy" id="69359"/>
    <lineage>
        <taxon>Bacteria</taxon>
        <taxon>Pseudomonadati</taxon>
        <taxon>Pseudomonadota</taxon>
        <taxon>Gammaproteobacteria</taxon>
        <taxon>Chromatiales</taxon>
        <taxon>Chromatiaceae</taxon>
        <taxon>Thiohalocapsa</taxon>
    </lineage>
</organism>
<accession>A0ABS1CJR1</accession>